<evidence type="ECO:0000256" key="6">
    <source>
        <dbReference type="ARBA" id="ARBA00023134"/>
    </source>
</evidence>
<feature type="binding site" evidence="8">
    <location>
        <begin position="8"/>
        <end position="10"/>
    </location>
    <ligand>
        <name>GTP</name>
        <dbReference type="ChEBI" id="CHEBI:37565"/>
    </ligand>
</feature>
<feature type="binding site" evidence="8">
    <location>
        <position position="20"/>
    </location>
    <ligand>
        <name>GTP</name>
        <dbReference type="ChEBI" id="CHEBI:37565"/>
    </ligand>
</feature>
<sequence length="192" mass="22150">MEFSSVILAGGQSSRMGTNKALLKLNNEFVIEKILKELRQLSQEVYIVSNDTKIYDFLNVPVIRDRYPGKGPLAGIETALYHIDKDIVIISPCDTPFIHKEVYQHLLNKLDTYDAVIPYVNNRPQPLSGIYKKNVLPVVQKQLQLNNLKVRSFFSKINVKYVYDFGQIADGIVEKHFFNMNYPDEYNRAKSF</sequence>
<dbReference type="Proteomes" id="UP000321491">
    <property type="component" value="Unassembled WGS sequence"/>
</dbReference>
<dbReference type="SUPFAM" id="SSF53448">
    <property type="entry name" value="Nucleotide-diphospho-sugar transferases"/>
    <property type="match status" value="1"/>
</dbReference>
<dbReference type="GO" id="GO:0061603">
    <property type="term" value="F:molybdenum cofactor guanylyltransferase activity"/>
    <property type="evidence" value="ECO:0007669"/>
    <property type="project" value="UniProtKB-EC"/>
</dbReference>
<keyword evidence="11" id="KW-1185">Reference proteome</keyword>
<dbReference type="PANTHER" id="PTHR19136">
    <property type="entry name" value="MOLYBDENUM COFACTOR GUANYLYLTRANSFERASE"/>
    <property type="match status" value="1"/>
</dbReference>
<evidence type="ECO:0000256" key="4">
    <source>
        <dbReference type="ARBA" id="ARBA00022741"/>
    </source>
</evidence>
<evidence type="ECO:0000256" key="8">
    <source>
        <dbReference type="HAMAP-Rule" id="MF_00316"/>
    </source>
</evidence>
<comment type="caution">
    <text evidence="8">Lacks conserved residue(s) required for the propagation of feature annotation.</text>
</comment>
<dbReference type="PANTHER" id="PTHR19136:SF81">
    <property type="entry name" value="MOLYBDENUM COFACTOR GUANYLYLTRANSFERASE"/>
    <property type="match status" value="1"/>
</dbReference>
<dbReference type="Pfam" id="PF12804">
    <property type="entry name" value="NTP_transf_3"/>
    <property type="match status" value="1"/>
</dbReference>
<comment type="catalytic activity">
    <reaction evidence="8">
        <text>Mo-molybdopterin + GTP + H(+) = Mo-molybdopterin guanine dinucleotide + diphosphate</text>
        <dbReference type="Rhea" id="RHEA:34243"/>
        <dbReference type="ChEBI" id="CHEBI:15378"/>
        <dbReference type="ChEBI" id="CHEBI:33019"/>
        <dbReference type="ChEBI" id="CHEBI:37565"/>
        <dbReference type="ChEBI" id="CHEBI:71302"/>
        <dbReference type="ChEBI" id="CHEBI:71310"/>
        <dbReference type="EC" id="2.7.7.77"/>
    </reaction>
</comment>
<evidence type="ECO:0000256" key="1">
    <source>
        <dbReference type="ARBA" id="ARBA00022490"/>
    </source>
</evidence>
<evidence type="ECO:0000256" key="2">
    <source>
        <dbReference type="ARBA" id="ARBA00022679"/>
    </source>
</evidence>
<dbReference type="EC" id="2.7.7.77" evidence="8"/>
<comment type="cofactor">
    <cofactor evidence="8">
        <name>Mg(2+)</name>
        <dbReference type="ChEBI" id="CHEBI:18420"/>
    </cofactor>
</comment>
<organism evidence="10 11">
    <name type="scientific">Cerasibacillus quisquiliarum</name>
    <dbReference type="NCBI Taxonomy" id="227865"/>
    <lineage>
        <taxon>Bacteria</taxon>
        <taxon>Bacillati</taxon>
        <taxon>Bacillota</taxon>
        <taxon>Bacilli</taxon>
        <taxon>Bacillales</taxon>
        <taxon>Bacillaceae</taxon>
        <taxon>Cerasibacillus</taxon>
    </lineage>
</organism>
<dbReference type="HAMAP" id="MF_00316">
    <property type="entry name" value="MobA"/>
    <property type="match status" value="1"/>
</dbReference>
<comment type="function">
    <text evidence="8">Transfers a GMP moiety from GTP to Mo-molybdopterin (Mo-MPT) cofactor (Moco or molybdenum cofactor) to form Mo-molybdopterin guanine dinucleotide (Mo-MGD) cofactor.</text>
</comment>
<keyword evidence="4 8" id="KW-0547">Nucleotide-binding</keyword>
<dbReference type="InterPro" id="IPR029044">
    <property type="entry name" value="Nucleotide-diphossugar_trans"/>
</dbReference>
<keyword evidence="10" id="KW-0548">Nucleotidyltransferase</keyword>
<keyword evidence="3 8" id="KW-0479">Metal-binding</keyword>
<dbReference type="GO" id="GO:0005737">
    <property type="term" value="C:cytoplasm"/>
    <property type="evidence" value="ECO:0007669"/>
    <property type="project" value="UniProtKB-SubCell"/>
</dbReference>
<dbReference type="GO" id="GO:0046872">
    <property type="term" value="F:metal ion binding"/>
    <property type="evidence" value="ECO:0007669"/>
    <property type="project" value="UniProtKB-KW"/>
</dbReference>
<gene>
    <name evidence="8 10" type="primary">mobA</name>
    <name evidence="10" type="ORF">CQU01_07990</name>
</gene>
<feature type="binding site" evidence="8">
    <location>
        <position position="94"/>
    </location>
    <ligand>
        <name>Mg(2+)</name>
        <dbReference type="ChEBI" id="CHEBI:18420"/>
    </ligand>
</feature>
<dbReference type="InterPro" id="IPR025877">
    <property type="entry name" value="MobA-like_NTP_Trfase"/>
</dbReference>
<dbReference type="GO" id="GO:0005525">
    <property type="term" value="F:GTP binding"/>
    <property type="evidence" value="ECO:0007669"/>
    <property type="project" value="UniProtKB-UniRule"/>
</dbReference>
<feature type="domain" description="MobA-like NTP transferase" evidence="9">
    <location>
        <begin position="6"/>
        <end position="154"/>
    </location>
</feature>
<dbReference type="GO" id="GO:0006777">
    <property type="term" value="P:Mo-molybdopterin cofactor biosynthetic process"/>
    <property type="evidence" value="ECO:0007669"/>
    <property type="project" value="UniProtKB-KW"/>
</dbReference>
<dbReference type="Gene3D" id="3.90.550.10">
    <property type="entry name" value="Spore Coat Polysaccharide Biosynthesis Protein SpsA, Chain A"/>
    <property type="match status" value="1"/>
</dbReference>
<proteinExistence type="inferred from homology"/>
<keyword evidence="2 8" id="KW-0808">Transferase</keyword>
<comment type="domain">
    <text evidence="8">The N-terminal domain determines nucleotide recognition and specific binding, while the C-terminal domain determines the specific binding to the target protein.</text>
</comment>
<reference evidence="10 11" key="1">
    <citation type="submission" date="2019-07" db="EMBL/GenBank/DDBJ databases">
        <title>Whole genome shotgun sequence of Cerasibacillus quisquiliarum NBRC 102429.</title>
        <authorList>
            <person name="Hosoyama A."/>
            <person name="Uohara A."/>
            <person name="Ohji S."/>
            <person name="Ichikawa N."/>
        </authorList>
    </citation>
    <scope>NUCLEOTIDE SEQUENCE [LARGE SCALE GENOMIC DNA]</scope>
    <source>
        <strain evidence="10 11">NBRC 102429</strain>
    </source>
</reference>
<comment type="similarity">
    <text evidence="8">Belongs to the MobA family.</text>
</comment>
<dbReference type="CDD" id="cd02503">
    <property type="entry name" value="MobA"/>
    <property type="match status" value="1"/>
</dbReference>
<keyword evidence="7 8" id="KW-0501">Molybdenum cofactor biosynthesis</keyword>
<name>A0A511UXP5_9BACI</name>
<keyword evidence="5 8" id="KW-0460">Magnesium</keyword>
<evidence type="ECO:0000313" key="10">
    <source>
        <dbReference type="EMBL" id="GEN30561.1"/>
    </source>
</evidence>
<dbReference type="OrthoDB" id="9788394at2"/>
<dbReference type="AlphaFoldDB" id="A0A511UXP5"/>
<dbReference type="RefSeq" id="WP_146935926.1">
    <property type="nucleotide sequence ID" value="NZ_BJXW01000008.1"/>
</dbReference>
<keyword evidence="6 8" id="KW-0342">GTP-binding</keyword>
<evidence type="ECO:0000256" key="3">
    <source>
        <dbReference type="ARBA" id="ARBA00022723"/>
    </source>
</evidence>
<keyword evidence="1 8" id="KW-0963">Cytoplasm</keyword>
<evidence type="ECO:0000313" key="11">
    <source>
        <dbReference type="Proteomes" id="UP000321491"/>
    </source>
</evidence>
<evidence type="ECO:0000256" key="7">
    <source>
        <dbReference type="ARBA" id="ARBA00023150"/>
    </source>
</evidence>
<dbReference type="EMBL" id="BJXW01000008">
    <property type="protein sequence ID" value="GEN30561.1"/>
    <property type="molecule type" value="Genomic_DNA"/>
</dbReference>
<comment type="subcellular location">
    <subcellularLocation>
        <location evidence="8">Cytoplasm</location>
    </subcellularLocation>
</comment>
<dbReference type="InterPro" id="IPR013482">
    <property type="entry name" value="Molybde_CF_guanTrfase"/>
</dbReference>
<comment type="caution">
    <text evidence="10">The sequence shown here is derived from an EMBL/GenBank/DDBJ whole genome shotgun (WGS) entry which is preliminary data.</text>
</comment>
<evidence type="ECO:0000259" key="9">
    <source>
        <dbReference type="Pfam" id="PF12804"/>
    </source>
</evidence>
<accession>A0A511UXP5</accession>
<feature type="binding site" evidence="8">
    <location>
        <position position="65"/>
    </location>
    <ligand>
        <name>GTP</name>
        <dbReference type="ChEBI" id="CHEBI:37565"/>
    </ligand>
</feature>
<evidence type="ECO:0000256" key="5">
    <source>
        <dbReference type="ARBA" id="ARBA00022842"/>
    </source>
</evidence>
<feature type="binding site" evidence="8">
    <location>
        <position position="94"/>
    </location>
    <ligand>
        <name>GTP</name>
        <dbReference type="ChEBI" id="CHEBI:37565"/>
    </ligand>
</feature>
<protein>
    <recommendedName>
        <fullName evidence="8">Probable molybdenum cofactor guanylyltransferase</fullName>
        <shortName evidence="8">MoCo guanylyltransferase</shortName>
        <ecNumber evidence="8">2.7.7.77</ecNumber>
    </recommendedName>
    <alternativeName>
        <fullName evidence="8">GTP:molybdopterin guanylyltransferase</fullName>
    </alternativeName>
    <alternativeName>
        <fullName evidence="8">Mo-MPT guanylyltransferase</fullName>
    </alternativeName>
    <alternativeName>
        <fullName evidence="8">Molybdopterin guanylyltransferase</fullName>
    </alternativeName>
    <alternativeName>
        <fullName evidence="8">Molybdopterin-guanine dinucleotide synthase</fullName>
        <shortName evidence="8">MGD synthase</shortName>
    </alternativeName>
</protein>